<dbReference type="PROSITE" id="PS00216">
    <property type="entry name" value="SUGAR_TRANSPORT_1"/>
    <property type="match status" value="1"/>
</dbReference>
<gene>
    <name evidence="10" type="ORF">B0A49_12493</name>
</gene>
<keyword evidence="11" id="KW-1185">Reference proteome</keyword>
<keyword evidence="3 7" id="KW-0813">Transport</keyword>
<proteinExistence type="inferred from homology"/>
<evidence type="ECO:0000256" key="5">
    <source>
        <dbReference type="ARBA" id="ARBA00022989"/>
    </source>
</evidence>
<comment type="caution">
    <text evidence="10">The sequence shown here is derived from an EMBL/GenBank/DDBJ whole genome shotgun (WGS) entry which is preliminary data.</text>
</comment>
<dbReference type="STRING" id="331657.A0A4U0WR13"/>
<keyword evidence="5 8" id="KW-1133">Transmembrane helix</keyword>
<dbReference type="PANTHER" id="PTHR48022:SF20">
    <property type="entry name" value="MAJOR FACILITATOR SUPERFAMILY (MFS) PROFILE DOMAIN-CONTAINING PROTEIN-RELATED"/>
    <property type="match status" value="1"/>
</dbReference>
<feature type="transmembrane region" description="Helical" evidence="8">
    <location>
        <begin position="326"/>
        <end position="347"/>
    </location>
</feature>
<dbReference type="GO" id="GO:0016020">
    <property type="term" value="C:membrane"/>
    <property type="evidence" value="ECO:0007669"/>
    <property type="project" value="UniProtKB-SubCell"/>
</dbReference>
<reference evidence="10 11" key="1">
    <citation type="submission" date="2017-03" db="EMBL/GenBank/DDBJ databases">
        <title>Genomes of endolithic fungi from Antarctica.</title>
        <authorList>
            <person name="Coleine C."/>
            <person name="Masonjones S."/>
            <person name="Stajich J.E."/>
        </authorList>
    </citation>
    <scope>NUCLEOTIDE SEQUENCE [LARGE SCALE GENOMIC DNA]</scope>
    <source>
        <strain evidence="10 11">CCFEE 5187</strain>
    </source>
</reference>
<dbReference type="InterPro" id="IPR003663">
    <property type="entry name" value="Sugar/inositol_transpt"/>
</dbReference>
<dbReference type="EMBL" id="NAJN01001087">
    <property type="protein sequence ID" value="TKA65872.1"/>
    <property type="molecule type" value="Genomic_DNA"/>
</dbReference>
<feature type="transmembrane region" description="Helical" evidence="8">
    <location>
        <begin position="226"/>
        <end position="247"/>
    </location>
</feature>
<feature type="transmembrane region" description="Helical" evidence="8">
    <location>
        <begin position="12"/>
        <end position="33"/>
    </location>
</feature>
<feature type="transmembrane region" description="Helical" evidence="8">
    <location>
        <begin position="197"/>
        <end position="219"/>
    </location>
</feature>
<dbReference type="OrthoDB" id="8120565at2759"/>
<evidence type="ECO:0000256" key="8">
    <source>
        <dbReference type="SAM" id="Phobius"/>
    </source>
</evidence>
<dbReference type="NCBIfam" id="TIGR00879">
    <property type="entry name" value="SP"/>
    <property type="match status" value="1"/>
</dbReference>
<feature type="transmembrane region" description="Helical" evidence="8">
    <location>
        <begin position="267"/>
        <end position="289"/>
    </location>
</feature>
<dbReference type="InterPro" id="IPR020846">
    <property type="entry name" value="MFS_dom"/>
</dbReference>
<evidence type="ECO:0000313" key="11">
    <source>
        <dbReference type="Proteomes" id="UP000308768"/>
    </source>
</evidence>
<feature type="transmembrane region" description="Helical" evidence="8">
    <location>
        <begin position="53"/>
        <end position="73"/>
    </location>
</feature>
<feature type="transmembrane region" description="Helical" evidence="8">
    <location>
        <begin position="160"/>
        <end position="182"/>
    </location>
</feature>
<organism evidence="10 11">
    <name type="scientific">Cryomyces minteri</name>
    <dbReference type="NCBI Taxonomy" id="331657"/>
    <lineage>
        <taxon>Eukaryota</taxon>
        <taxon>Fungi</taxon>
        <taxon>Dikarya</taxon>
        <taxon>Ascomycota</taxon>
        <taxon>Pezizomycotina</taxon>
        <taxon>Dothideomycetes</taxon>
        <taxon>Dothideomycetes incertae sedis</taxon>
        <taxon>Cryomyces</taxon>
    </lineage>
</organism>
<keyword evidence="4 8" id="KW-0812">Transmembrane</keyword>
<dbReference type="InterPro" id="IPR005828">
    <property type="entry name" value="MFS_sugar_transport-like"/>
</dbReference>
<dbReference type="Proteomes" id="UP000308768">
    <property type="component" value="Unassembled WGS sequence"/>
</dbReference>
<evidence type="ECO:0000256" key="6">
    <source>
        <dbReference type="ARBA" id="ARBA00023136"/>
    </source>
</evidence>
<dbReference type="PANTHER" id="PTHR48022">
    <property type="entry name" value="PLASTIDIC GLUCOSE TRANSPORTER 4"/>
    <property type="match status" value="1"/>
</dbReference>
<sequence>MYNAEVAPPEIRGSLVALNNCAIGFGIMIAYWIDYGCNYIGGTGSTQSNAAWIIPVALQVPTGLILIVGMIFMPFSPRWLMMRGHGKETRSVLAKLRRLPEDDEVIELEYLEIQAQCRFEKATITEKYPHLESPTTMNIIKLQLMAFASLFQTKAMFRRVMVVTVMQTFVQWVGVDAVLYYAPTMFAGLGISSNTTGLLATGVVGILIFLGTIVAVLYVDRLGRKIVLIVGAIGMAASLLIIAVIVATCSHDWPAHSTAEWAAISMVWFYIFNFGYSWGPVAFVVTAEIWPMSTRAVGIALGLSANWMSNFVVGQVTPDMLQTLGYGTYIFFGVMACLAGVFTWLFVPETKRLTLEEMDIVFGSEGTAQADVERMHRIHVEIGLYDLLHRSDPVDNEKSRQGGVLSAVEVEHFDKQVGTSG</sequence>
<comment type="similarity">
    <text evidence="2 7">Belongs to the major facilitator superfamily. Sugar transporter (TC 2.A.1.1) family.</text>
</comment>
<protein>
    <recommendedName>
        <fullName evidence="9">Major facilitator superfamily (MFS) profile domain-containing protein</fullName>
    </recommendedName>
</protein>
<evidence type="ECO:0000256" key="7">
    <source>
        <dbReference type="RuleBase" id="RU003346"/>
    </source>
</evidence>
<dbReference type="InterPro" id="IPR036259">
    <property type="entry name" value="MFS_trans_sf"/>
</dbReference>
<evidence type="ECO:0000256" key="4">
    <source>
        <dbReference type="ARBA" id="ARBA00022692"/>
    </source>
</evidence>
<dbReference type="PROSITE" id="PS50850">
    <property type="entry name" value="MFS"/>
    <property type="match status" value="1"/>
</dbReference>
<name>A0A4U0WR13_9PEZI</name>
<dbReference type="InterPro" id="IPR050360">
    <property type="entry name" value="MFS_Sugar_Transporters"/>
</dbReference>
<dbReference type="SUPFAM" id="SSF103473">
    <property type="entry name" value="MFS general substrate transporter"/>
    <property type="match status" value="1"/>
</dbReference>
<feature type="transmembrane region" description="Helical" evidence="8">
    <location>
        <begin position="296"/>
        <end position="314"/>
    </location>
</feature>
<dbReference type="AlphaFoldDB" id="A0A4U0WR13"/>
<dbReference type="PRINTS" id="PR00171">
    <property type="entry name" value="SUGRTRNSPORT"/>
</dbReference>
<keyword evidence="6 8" id="KW-0472">Membrane</keyword>
<evidence type="ECO:0000313" key="10">
    <source>
        <dbReference type="EMBL" id="TKA65872.1"/>
    </source>
</evidence>
<accession>A0A4U0WR13</accession>
<dbReference type="InterPro" id="IPR005829">
    <property type="entry name" value="Sugar_transporter_CS"/>
</dbReference>
<evidence type="ECO:0000256" key="2">
    <source>
        <dbReference type="ARBA" id="ARBA00010992"/>
    </source>
</evidence>
<dbReference type="GO" id="GO:0005351">
    <property type="term" value="F:carbohydrate:proton symporter activity"/>
    <property type="evidence" value="ECO:0007669"/>
    <property type="project" value="TreeGrafter"/>
</dbReference>
<dbReference type="Gene3D" id="1.20.1250.20">
    <property type="entry name" value="MFS general substrate transporter like domains"/>
    <property type="match status" value="1"/>
</dbReference>
<dbReference type="Pfam" id="PF00083">
    <property type="entry name" value="Sugar_tr"/>
    <property type="match status" value="1"/>
</dbReference>
<evidence type="ECO:0000256" key="1">
    <source>
        <dbReference type="ARBA" id="ARBA00004141"/>
    </source>
</evidence>
<evidence type="ECO:0000256" key="3">
    <source>
        <dbReference type="ARBA" id="ARBA00022448"/>
    </source>
</evidence>
<feature type="domain" description="Major facilitator superfamily (MFS) profile" evidence="9">
    <location>
        <begin position="1"/>
        <end position="351"/>
    </location>
</feature>
<comment type="subcellular location">
    <subcellularLocation>
        <location evidence="1">Membrane</location>
        <topology evidence="1">Multi-pass membrane protein</topology>
    </subcellularLocation>
</comment>
<evidence type="ECO:0000259" key="9">
    <source>
        <dbReference type="PROSITE" id="PS50850"/>
    </source>
</evidence>